<dbReference type="EMBL" id="KX664695">
    <property type="protein sequence ID" value="AOT23449.1"/>
    <property type="molecule type" value="Genomic_DNA"/>
</dbReference>
<name>A0A1D8EQX3_9CAUD</name>
<proteinExistence type="predicted"/>
<reference evidence="1 2" key="1">
    <citation type="submission" date="2017-02" db="EMBL/GenBank/DDBJ databases">
        <title>Complete genome sequence of two Escherichia coli phages, vB_EcoM_ ESCO5 and vB_EcoM_ESCO13, which are related to phAPEC8.</title>
        <authorList>
            <person name="Trotereau A."/>
            <person name="Gonnet M."/>
            <person name="Viardot A."/>
            <person name="Lalmanach A.-C."/>
            <person name="Guabiraba R."/>
            <person name="Chanteloup N."/>
            <person name="Schouler C."/>
        </authorList>
    </citation>
    <scope>NUCLEOTIDE SEQUENCE [LARGE SCALE GENOMIC DNA]</scope>
</reference>
<evidence type="ECO:0000313" key="1">
    <source>
        <dbReference type="EMBL" id="AOT23449.1"/>
    </source>
</evidence>
<organism evidence="1 2">
    <name type="scientific">Escherichia phage ESCO5</name>
    <dbReference type="NCBI Taxonomy" id="1897495"/>
    <lineage>
        <taxon>Viruses</taxon>
        <taxon>Duplodnaviria</taxon>
        <taxon>Heunggongvirae</taxon>
        <taxon>Uroviricota</taxon>
        <taxon>Caudoviricetes</taxon>
        <taxon>Stephanstirmvirinae</taxon>
        <taxon>Phapecoctavirus</taxon>
        <taxon>Phapecoctavirus ESCO5</taxon>
        <taxon>Escherichia virus ESCO5</taxon>
    </lineage>
</organism>
<protein>
    <submittedName>
        <fullName evidence="1">Uncharacterized protein</fullName>
    </submittedName>
</protein>
<accession>A0A1D8EQX3</accession>
<dbReference type="Proteomes" id="UP000223130">
    <property type="component" value="Segment"/>
</dbReference>
<keyword evidence="2" id="KW-1185">Reference proteome</keyword>
<evidence type="ECO:0000313" key="2">
    <source>
        <dbReference type="Proteomes" id="UP000223130"/>
    </source>
</evidence>
<sequence>MVIEIKLEYAWAVALIAQMLGAKIEEVYINAWSVEIDVPMDNIANRLLVAECERTNIIYKGA</sequence>
<gene>
    <name evidence="1" type="ORF">ESCO5_00252</name>
</gene>